<dbReference type="InterPro" id="IPR025157">
    <property type="entry name" value="Hemagglutinin_rpt"/>
</dbReference>
<name>A0AAC8T8K2_9GAMM</name>
<accession>A0AAC8T8K2</accession>
<dbReference type="SMART" id="SM00912">
    <property type="entry name" value="Haemagg_act"/>
    <property type="match status" value="1"/>
</dbReference>
<evidence type="ECO:0000259" key="2">
    <source>
        <dbReference type="SMART" id="SM00912"/>
    </source>
</evidence>
<evidence type="ECO:0000256" key="1">
    <source>
        <dbReference type="SAM" id="MobiDB-lite"/>
    </source>
</evidence>
<feature type="domain" description="Filamentous haemagglutinin FhaB/tRNA nuclease CdiA-like TPS" evidence="2">
    <location>
        <begin position="102"/>
        <end position="220"/>
    </location>
</feature>
<organism evidence="3 4">
    <name type="scientific">Moraxella bovoculi</name>
    <dbReference type="NCBI Taxonomy" id="386891"/>
    <lineage>
        <taxon>Bacteria</taxon>
        <taxon>Pseudomonadati</taxon>
        <taxon>Pseudomonadota</taxon>
        <taxon>Gammaproteobacteria</taxon>
        <taxon>Moraxellales</taxon>
        <taxon>Moraxellaceae</taxon>
        <taxon>Moraxella</taxon>
    </lineage>
</organism>
<dbReference type="Pfam" id="PF13332">
    <property type="entry name" value="Fil_haemagg_2"/>
    <property type="match status" value="1"/>
</dbReference>
<dbReference type="InterPro" id="IPR011050">
    <property type="entry name" value="Pectin_lyase_fold/virulence"/>
</dbReference>
<dbReference type="NCBIfam" id="TIGR01901">
    <property type="entry name" value="adhes_NPXG"/>
    <property type="match status" value="1"/>
</dbReference>
<feature type="compositionally biased region" description="Low complexity" evidence="1">
    <location>
        <begin position="29"/>
        <end position="51"/>
    </location>
</feature>
<gene>
    <name evidence="3" type="ORF">AAX06_10235</name>
</gene>
<dbReference type="Pfam" id="PF04830">
    <property type="entry name" value="DUF637"/>
    <property type="match status" value="1"/>
</dbReference>
<dbReference type="Gene3D" id="2.160.20.10">
    <property type="entry name" value="Single-stranded right-handed beta-helix, Pectin lyase-like"/>
    <property type="match status" value="1"/>
</dbReference>
<protein>
    <recommendedName>
        <fullName evidence="2">Filamentous haemagglutinin FhaB/tRNA nuclease CdiA-like TPS domain-containing protein</fullName>
    </recommendedName>
</protein>
<proteinExistence type="predicted"/>
<dbReference type="GO" id="GO:0003824">
    <property type="term" value="F:catalytic activity"/>
    <property type="evidence" value="ECO:0007669"/>
    <property type="project" value="UniProtKB-ARBA"/>
</dbReference>
<dbReference type="InterPro" id="IPR024973">
    <property type="entry name" value="ESPR"/>
</dbReference>
<feature type="region of interest" description="Disordered" evidence="1">
    <location>
        <begin position="25"/>
        <end position="51"/>
    </location>
</feature>
<dbReference type="Pfam" id="PF05860">
    <property type="entry name" value="TPS"/>
    <property type="match status" value="1"/>
</dbReference>
<dbReference type="Pfam" id="PF13018">
    <property type="entry name" value="ESPR"/>
    <property type="match status" value="1"/>
</dbReference>
<dbReference type="EMBL" id="CP011376">
    <property type="protein sequence ID" value="AKG08452.1"/>
    <property type="molecule type" value="Genomic_DNA"/>
</dbReference>
<dbReference type="InterPro" id="IPR008638">
    <property type="entry name" value="FhaB/CdiA-like_TPS"/>
</dbReference>
<feature type="region of interest" description="Disordered" evidence="1">
    <location>
        <begin position="300"/>
        <end position="324"/>
    </location>
</feature>
<evidence type="ECO:0000313" key="3">
    <source>
        <dbReference type="EMBL" id="AKG08452.1"/>
    </source>
</evidence>
<feature type="compositionally biased region" description="Low complexity" evidence="1">
    <location>
        <begin position="306"/>
        <end position="324"/>
    </location>
</feature>
<reference evidence="3 4" key="1">
    <citation type="submission" date="2015-05" db="EMBL/GenBank/DDBJ databases">
        <authorList>
            <person name="Dickey A."/>
            <person name="Clawson M."/>
            <person name="Bono J."/>
            <person name="Loy J.D."/>
        </authorList>
    </citation>
    <scope>NUCLEOTIDE SEQUENCE [LARGE SCALE GENOMIC DNA]</scope>
    <source>
        <strain evidence="3 4">22581</strain>
    </source>
</reference>
<evidence type="ECO:0000313" key="4">
    <source>
        <dbReference type="Proteomes" id="UP000077465"/>
    </source>
</evidence>
<dbReference type="InterPro" id="IPR006915">
    <property type="entry name" value="DUF637_hemagglutn_put"/>
</dbReference>
<dbReference type="InterPro" id="IPR012334">
    <property type="entry name" value="Pectin_lyas_fold"/>
</dbReference>
<dbReference type="RefSeq" id="WP_046699400.1">
    <property type="nucleotide sequence ID" value="NZ_CP011376.1"/>
</dbReference>
<dbReference type="Proteomes" id="UP000077465">
    <property type="component" value="Chromosome"/>
</dbReference>
<dbReference type="SUPFAM" id="SSF51126">
    <property type="entry name" value="Pectin lyase-like"/>
    <property type="match status" value="1"/>
</dbReference>
<sequence>MNRNRFRVIFSKTLARLVVVSEKSKSDGKSSGFSGFSPSDSDSNSNQDTTLSSSRCTKTILYTAIITSLLGISNTSLANIKADPAATNNQKPIIAATKNSAGQAIPVVQIQTPNQGISHNKYSQFDVHAQGAILNNARTGSQTQLAGAVAGNPFLKQGEAHTIINEVRSNKASQLTGTLEVAGQKAKVIIANPSGINVAGANFINVHEATLSTGHIAHQEQGRFSHNITQGSITINAPKTTANSNNNTSNNPNNIDKQIIGLGETHTADYVNLYAKAVSINAQIQAEHAITAVAGSNQISDTGHITPNPNQNSQATTTNTNKNPTTAIDVKLLGGMSAGSITLIGTDKGMGVNTAGALTAKRSIHISSDGKITHAGKSQAQTGGINLASNTAIEIGQHNSPNNNQAAVQNPNLQANTNITLSAPTITANQAVITTKTGDIGANAKQNLTFTNSTLTAGKNIEVIVANANSNQANNQKQKYTAILTNNTLTTKGHITTANLHGDLTHANNKLVATGNISSFANLNQTLTNTTITSKQNSQVSSNQNLNFTNSQISSDKHTTIHTKANQTSTNSQFSAKGVVSDVVDGTYTIKGNVSHQGGAVLIESDSLAINNQDKLNISTTNSALLSARNHTRHLAGDISVQTNKDFNLTNSTKLTQTGNQGDISLISKQGNLTLTSQLNAPKGNISLQGQSVALTAANIRAKQNISVYATDGSVQIDGVRRDFVRGKSTQALPQLISQKQQLEQKINAIKSNPEYIKDKQRLYAAMNDWYYTQKLDKLNRKILLVSQNTSGYEHTPSSLTTQTGDISIHAKDAIIASGANINAAGNITLNAQGFAPNSYEFNSQAGKNSQNLNTSIILDGLQNHYEIGSQGSNHHRIVAFSTPTTLNAGKDINITATTKQPNTHLVLQGSQVAAAGNLAIAANHHLLLDAAIDYEYGYDKTTRKHGKWYKRKYTTTKTINELADADAVSLTANNIRLQTHANKANSHINIYAADMTTTGGDIRLISTGDINLYALTNQHSNEQHSHTKKKLLGIRYNTTDNHNQRQQITALPATLVANYINSRSEGDTTLEGTRFEYLSGASFYAGDKINLLAAISTLQEQAQTDSNSVIWQSIQNTGKIEQSALLPSFTGPTNPTFEAKGGLNVQIPISEKDAQKRQLKDEIITLASQPEYSYLNDLINRDDINWQQVILSNDEWNYKQQGLTGAGAAIVAIAVAYATGGLGSELAASIVSSATNAGIAASTAGTLGAMSSAAFGSLVSTASISLINNQGDIKATLKELGSKQNIKQLTFAIASAGIGSKINQTLSKSLGVGDIANSHNFSHKISKGIANATSTALLESAIYGTSLEKSLIKNLRGEVANAVASEIFTDYVKPLDKDTLIDNITHKLAAGMTGCLSAKAAGNRCEAGSIGAVVGEMVGDWMSNAHEVTLPDGEKVLILSDEDKQKILNTAKLAAGAIALLYDFDVDTAANEAEEAVRWNATGKHPQQHRNTKRDIFGENSAIAKFGDMIITNVSGSIYGYTMVINAKNGKVYATDKFEVSASSSILTGVATSINFGNVIGGNYSADDLDKIIAGSSFNMQACYTACAGISKTQTNTIVTYGVGTPQIGMSGGSLKYTGLQLSQADINQLSLKSK</sequence>